<dbReference type="EMBL" id="JBDIVE010000007">
    <property type="protein sequence ID" value="MEN3069503.1"/>
    <property type="molecule type" value="Genomic_DNA"/>
</dbReference>
<dbReference type="CDD" id="cd18683">
    <property type="entry name" value="PIN_VapC-like"/>
    <property type="match status" value="1"/>
</dbReference>
<dbReference type="Gene3D" id="3.40.50.1010">
    <property type="entry name" value="5'-nuclease"/>
    <property type="match status" value="1"/>
</dbReference>
<dbReference type="Proteomes" id="UP001410394">
    <property type="component" value="Unassembled WGS sequence"/>
</dbReference>
<dbReference type="Pfam" id="PF01850">
    <property type="entry name" value="PIN"/>
    <property type="match status" value="1"/>
</dbReference>
<dbReference type="PANTHER" id="PTHR39664">
    <property type="match status" value="1"/>
</dbReference>
<evidence type="ECO:0000313" key="2">
    <source>
        <dbReference type="EMBL" id="MEN3069503.1"/>
    </source>
</evidence>
<dbReference type="InterPro" id="IPR002716">
    <property type="entry name" value="PIN_dom"/>
</dbReference>
<gene>
    <name evidence="2" type="ORF">ABDB84_13515</name>
</gene>
<accession>A0ABU9Z142</accession>
<reference evidence="2 3" key="1">
    <citation type="journal article" date="2018" name="Int. J. Syst. Evol. Microbiol.">
        <title>Uliginosibacterium sediminicola sp. nov., isolated from freshwater sediment.</title>
        <authorList>
            <person name="Hwang W.M."/>
            <person name="Kim S.M."/>
            <person name="Kang K."/>
            <person name="Ahn T.Y."/>
        </authorList>
    </citation>
    <scope>NUCLEOTIDE SEQUENCE [LARGE SCALE GENOMIC DNA]</scope>
    <source>
        <strain evidence="2 3">M1-21</strain>
    </source>
</reference>
<comment type="caution">
    <text evidence="2">The sequence shown here is derived from an EMBL/GenBank/DDBJ whole genome shotgun (WGS) entry which is preliminary data.</text>
</comment>
<protein>
    <submittedName>
        <fullName evidence="2">Type II toxin-antitoxin system VapC family toxin</fullName>
    </submittedName>
</protein>
<organism evidence="2 3">
    <name type="scientific">Uliginosibacterium sediminicola</name>
    <dbReference type="NCBI Taxonomy" id="2024550"/>
    <lineage>
        <taxon>Bacteria</taxon>
        <taxon>Pseudomonadati</taxon>
        <taxon>Pseudomonadota</taxon>
        <taxon>Betaproteobacteria</taxon>
        <taxon>Rhodocyclales</taxon>
        <taxon>Zoogloeaceae</taxon>
        <taxon>Uliginosibacterium</taxon>
    </lineage>
</organism>
<dbReference type="SUPFAM" id="SSF88723">
    <property type="entry name" value="PIN domain-like"/>
    <property type="match status" value="1"/>
</dbReference>
<dbReference type="InterPro" id="IPR029060">
    <property type="entry name" value="PIN-like_dom_sf"/>
</dbReference>
<evidence type="ECO:0000259" key="1">
    <source>
        <dbReference type="Pfam" id="PF01850"/>
    </source>
</evidence>
<keyword evidence="3" id="KW-1185">Reference proteome</keyword>
<feature type="domain" description="PIN" evidence="1">
    <location>
        <begin position="4"/>
        <end position="119"/>
    </location>
</feature>
<name>A0ABU9Z142_9RHOO</name>
<dbReference type="RefSeq" id="WP_345920270.1">
    <property type="nucleotide sequence ID" value="NZ_JBDIVE010000007.1"/>
</dbReference>
<sequence length="131" mass="14315">MIGLDTNVLVRYIVQDDAQQSALATQLIESLTVDAPGYVSLVALVELVWVLSRCYASDKPAICNVLETLLRTREIVVADAELVWRALRRFKDGGADFSDCLIERAGNAAGCDYTASFDRGAVRDCGMQLLT</sequence>
<evidence type="ECO:0000313" key="3">
    <source>
        <dbReference type="Proteomes" id="UP001410394"/>
    </source>
</evidence>
<dbReference type="PANTHER" id="PTHR39664:SF2">
    <property type="entry name" value="NUCLEIC ACID-BINDING PROTEIN, CONTAINING PIN DOMAIN-RELATED"/>
    <property type="match status" value="1"/>
</dbReference>
<proteinExistence type="predicted"/>